<dbReference type="Pfam" id="PF00270">
    <property type="entry name" value="DEAD"/>
    <property type="match status" value="1"/>
</dbReference>
<evidence type="ECO:0000256" key="12">
    <source>
        <dbReference type="ARBA" id="ARBA00023204"/>
    </source>
</evidence>
<comment type="caution">
    <text evidence="19">The sequence shown here is derived from an EMBL/GenBank/DDBJ whole genome shotgun (WGS) entry which is preliminary data.</text>
</comment>
<evidence type="ECO:0000259" key="17">
    <source>
        <dbReference type="PROSITE" id="PS51192"/>
    </source>
</evidence>
<dbReference type="PROSITE" id="PS51193">
    <property type="entry name" value="HELICASE_ATP_BIND_2"/>
    <property type="match status" value="1"/>
</dbReference>
<evidence type="ECO:0000256" key="8">
    <source>
        <dbReference type="ARBA" id="ARBA00022840"/>
    </source>
</evidence>
<dbReference type="SUPFAM" id="SSF52540">
    <property type="entry name" value="P-loop containing nucleoside triphosphate hydrolases"/>
    <property type="match status" value="1"/>
</dbReference>
<dbReference type="InterPro" id="IPR006554">
    <property type="entry name" value="Helicase-like_DEXD_c2"/>
</dbReference>
<evidence type="ECO:0000256" key="10">
    <source>
        <dbReference type="ARBA" id="ARBA00023014"/>
    </source>
</evidence>
<evidence type="ECO:0000313" key="19">
    <source>
        <dbReference type="EMBL" id="MFD1464101.1"/>
    </source>
</evidence>
<dbReference type="PANTHER" id="PTHR11472">
    <property type="entry name" value="DNA REPAIR DEAD HELICASE RAD3/XP-D SUBFAMILY MEMBER"/>
    <property type="match status" value="1"/>
</dbReference>
<evidence type="ECO:0000256" key="14">
    <source>
        <dbReference type="ARBA" id="ARBA00038058"/>
    </source>
</evidence>
<dbReference type="GO" id="GO:0016787">
    <property type="term" value="F:hydrolase activity"/>
    <property type="evidence" value="ECO:0007669"/>
    <property type="project" value="UniProtKB-KW"/>
</dbReference>
<evidence type="ECO:0000256" key="1">
    <source>
        <dbReference type="ARBA" id="ARBA00001966"/>
    </source>
</evidence>
<dbReference type="SMART" id="SM00488">
    <property type="entry name" value="DEXDc2"/>
    <property type="match status" value="1"/>
</dbReference>
<comment type="similarity">
    <text evidence="14">Belongs to the helicase family. DinG subfamily.</text>
</comment>
<keyword evidence="20" id="KW-1185">Reference proteome</keyword>
<evidence type="ECO:0000256" key="15">
    <source>
        <dbReference type="ARBA" id="ARBA00044969"/>
    </source>
</evidence>
<dbReference type="PROSITE" id="PS51192">
    <property type="entry name" value="HELICASE_ATP_BIND_1"/>
    <property type="match status" value="1"/>
</dbReference>
<comment type="catalytic activity">
    <reaction evidence="16">
        <text>ATP + H2O = ADP + phosphate + H(+)</text>
        <dbReference type="Rhea" id="RHEA:13065"/>
        <dbReference type="ChEBI" id="CHEBI:15377"/>
        <dbReference type="ChEBI" id="CHEBI:15378"/>
        <dbReference type="ChEBI" id="CHEBI:30616"/>
        <dbReference type="ChEBI" id="CHEBI:43474"/>
        <dbReference type="ChEBI" id="CHEBI:456216"/>
        <dbReference type="EC" id="5.6.2.3"/>
    </reaction>
</comment>
<keyword evidence="5" id="KW-0227">DNA damage</keyword>
<accession>A0ABW4DJT6</accession>
<evidence type="ECO:0000256" key="16">
    <source>
        <dbReference type="ARBA" id="ARBA00048954"/>
    </source>
</evidence>
<feature type="domain" description="Helicase ATP-binding" evidence="18">
    <location>
        <begin position="14"/>
        <end position="288"/>
    </location>
</feature>
<dbReference type="GO" id="GO:0003678">
    <property type="term" value="F:DNA helicase activity"/>
    <property type="evidence" value="ECO:0007669"/>
    <property type="project" value="UniProtKB-EC"/>
</dbReference>
<keyword evidence="6 19" id="KW-0378">Hydrolase</keyword>
<evidence type="ECO:0000256" key="11">
    <source>
        <dbReference type="ARBA" id="ARBA00023125"/>
    </source>
</evidence>
<keyword evidence="3" id="KW-0479">Metal-binding</keyword>
<evidence type="ECO:0000256" key="2">
    <source>
        <dbReference type="ARBA" id="ARBA00022485"/>
    </source>
</evidence>
<dbReference type="Gene3D" id="3.40.50.300">
    <property type="entry name" value="P-loop containing nucleotide triphosphate hydrolases"/>
    <property type="match status" value="2"/>
</dbReference>
<dbReference type="InterPro" id="IPR014013">
    <property type="entry name" value="Helic_SF1/SF2_ATP-bd_DinG/Rad3"/>
</dbReference>
<gene>
    <name evidence="19" type="ORF">ACFQ5D_22740</name>
</gene>
<protein>
    <recommendedName>
        <fullName evidence="15">DNA 5'-3' helicase</fullName>
        <ecNumber evidence="15">5.6.2.3</ecNumber>
    </recommendedName>
</protein>
<evidence type="ECO:0000256" key="7">
    <source>
        <dbReference type="ARBA" id="ARBA00022806"/>
    </source>
</evidence>
<keyword evidence="8" id="KW-0067">ATP-binding</keyword>
<keyword evidence="9" id="KW-0408">Iron</keyword>
<dbReference type="Proteomes" id="UP001597340">
    <property type="component" value="Unassembled WGS sequence"/>
</dbReference>
<keyword evidence="4" id="KW-0547">Nucleotide-binding</keyword>
<evidence type="ECO:0000256" key="5">
    <source>
        <dbReference type="ARBA" id="ARBA00022763"/>
    </source>
</evidence>
<dbReference type="EMBL" id="JBHTNZ010000067">
    <property type="protein sequence ID" value="MFD1464101.1"/>
    <property type="molecule type" value="Genomic_DNA"/>
</dbReference>
<dbReference type="Pfam" id="PF06733">
    <property type="entry name" value="DEAD_2"/>
    <property type="match status" value="1"/>
</dbReference>
<keyword evidence="2" id="KW-0004">4Fe-4S</keyword>
<dbReference type="InterPro" id="IPR027417">
    <property type="entry name" value="P-loop_NTPase"/>
</dbReference>
<comment type="cofactor">
    <cofactor evidence="1">
        <name>[4Fe-4S] cluster</name>
        <dbReference type="ChEBI" id="CHEBI:49883"/>
    </cofactor>
</comment>
<keyword evidence="11" id="KW-0238">DNA-binding</keyword>
<evidence type="ECO:0000256" key="13">
    <source>
        <dbReference type="ARBA" id="ARBA00023235"/>
    </source>
</evidence>
<evidence type="ECO:0000259" key="18">
    <source>
        <dbReference type="PROSITE" id="PS51193"/>
    </source>
</evidence>
<dbReference type="RefSeq" id="WP_229523743.1">
    <property type="nucleotide sequence ID" value="NZ_JAFFQR010000036.1"/>
</dbReference>
<evidence type="ECO:0000256" key="9">
    <source>
        <dbReference type="ARBA" id="ARBA00023004"/>
    </source>
</evidence>
<keyword evidence="10" id="KW-0411">Iron-sulfur</keyword>
<dbReference type="SMART" id="SM00487">
    <property type="entry name" value="DEXDc"/>
    <property type="match status" value="1"/>
</dbReference>
<dbReference type="InterPro" id="IPR045028">
    <property type="entry name" value="DinG/Rad3-like"/>
</dbReference>
<proteinExistence type="inferred from homology"/>
<keyword evidence="13" id="KW-0413">Isomerase</keyword>
<evidence type="ECO:0000256" key="4">
    <source>
        <dbReference type="ARBA" id="ARBA00022741"/>
    </source>
</evidence>
<dbReference type="InterPro" id="IPR014001">
    <property type="entry name" value="Helicase_ATP-bd"/>
</dbReference>
<keyword evidence="12" id="KW-0234">DNA repair</keyword>
<evidence type="ECO:0000313" key="20">
    <source>
        <dbReference type="Proteomes" id="UP001597340"/>
    </source>
</evidence>
<dbReference type="EC" id="5.6.2.3" evidence="15"/>
<reference evidence="20" key="1">
    <citation type="journal article" date="2019" name="Int. J. Syst. Evol. Microbiol.">
        <title>The Global Catalogue of Microorganisms (GCM) 10K type strain sequencing project: providing services to taxonomists for standard genome sequencing and annotation.</title>
        <authorList>
            <consortium name="The Broad Institute Genomics Platform"/>
            <consortium name="The Broad Institute Genome Sequencing Center for Infectious Disease"/>
            <person name="Wu L."/>
            <person name="Ma J."/>
        </authorList>
    </citation>
    <scope>NUCLEOTIDE SEQUENCE [LARGE SCALE GENOMIC DNA]</scope>
    <source>
        <strain evidence="20">CCM 9147</strain>
    </source>
</reference>
<name>A0ABW4DJT6_9BACL</name>
<dbReference type="PANTHER" id="PTHR11472:SF34">
    <property type="entry name" value="REGULATOR OF TELOMERE ELONGATION HELICASE 1"/>
    <property type="match status" value="1"/>
</dbReference>
<sequence>MQSFIQRTFQQGGHLSKIVDGYSPRAPQIQISSKVAECLGEERHLLCEAGTGTGKSLGYLLPAAKWAVQNNKKVIICTHTIPLMNQILKIELLRVSQIMRMENLNLRYKLIKGKSHYLCKSKLGNLFRELEGSKTREAEMIRRIAEKENVLDRSDLGFQVEDQLWNRISASFCPVKNKSGECSLEKNKAALIGAHIIVTNHAYFFNDLVVRKKTGNGNLPHYDAVIFDEAHEIEDVCCKAFEKKVEVQQFESLFTEFFKHEQVLKLGLDSRLKLNDLHRDFQRQIEDLFERISRYMARNQGSKGGFYLIPSKIAAVDEICTALGNFIKTVKEMKIKSVSEILDRIFEGNDDLDFIGQVEKKSWAYWATSDERRNIALHAAPLFPKAVLAYGLFDKVPVILASATIATGDNFNFFAGRIGVKDYASIIVGSPFDYANKTMLICPDDAPDPGSNEFMPYVSAKLQEMLMYSGGRMLVLFTSMEKMKRVYQDMSFYCRENGYNLVAQQPGTSREEIIGQLKSNPKTMVLGCTSFWTGVDVPGNALTTVVIPNLPFPMPNEPLIQAQVKLIEDAGRSSFFDYMFPKMMTKLKQGFGRLNRSMACQGVVVILDNRLVKKKYGGMIRHGLPSCPFSRQIDNMINILPC</sequence>
<organism evidence="19 20">
    <name type="scientific">Paenibacillus farraposensis</name>
    <dbReference type="NCBI Taxonomy" id="2807095"/>
    <lineage>
        <taxon>Bacteria</taxon>
        <taxon>Bacillati</taxon>
        <taxon>Bacillota</taxon>
        <taxon>Bacilli</taxon>
        <taxon>Bacillales</taxon>
        <taxon>Paenibacillaceae</taxon>
        <taxon>Paenibacillus</taxon>
    </lineage>
</organism>
<feature type="domain" description="Helicase ATP-binding" evidence="17">
    <location>
        <begin position="36"/>
        <end position="233"/>
    </location>
</feature>
<dbReference type="InterPro" id="IPR006555">
    <property type="entry name" value="ATP-dep_Helicase_C"/>
</dbReference>
<evidence type="ECO:0000256" key="3">
    <source>
        <dbReference type="ARBA" id="ARBA00022723"/>
    </source>
</evidence>
<dbReference type="Pfam" id="PF13307">
    <property type="entry name" value="Helicase_C_2"/>
    <property type="match status" value="1"/>
</dbReference>
<dbReference type="InterPro" id="IPR011545">
    <property type="entry name" value="DEAD/DEAH_box_helicase_dom"/>
</dbReference>
<keyword evidence="7 19" id="KW-0347">Helicase</keyword>
<dbReference type="InterPro" id="IPR010614">
    <property type="entry name" value="RAD3-like_helicase_DEAD"/>
</dbReference>
<dbReference type="SMART" id="SM00491">
    <property type="entry name" value="HELICc2"/>
    <property type="match status" value="1"/>
</dbReference>
<evidence type="ECO:0000256" key="6">
    <source>
        <dbReference type="ARBA" id="ARBA00022801"/>
    </source>
</evidence>